<feature type="repeat" description="WD" evidence="8">
    <location>
        <begin position="125"/>
        <end position="165"/>
    </location>
</feature>
<dbReference type="PANTHER" id="PTHR19924">
    <property type="entry name" value="UTP15 U3 SMALL NUCLEOLAR RNA-ASSOCIATED PROTEIN 15 FAMILY MEMBER"/>
    <property type="match status" value="1"/>
</dbReference>
<dbReference type="GO" id="GO:0005730">
    <property type="term" value="C:nucleolus"/>
    <property type="evidence" value="ECO:0007669"/>
    <property type="project" value="UniProtKB-SubCell"/>
</dbReference>
<evidence type="ECO:0000256" key="6">
    <source>
        <dbReference type="ARBA" id="ARBA00023242"/>
    </source>
</evidence>
<feature type="domain" description="U3 small nucleolar RNA-associated protein 15 C-terminal" evidence="9">
    <location>
        <begin position="364"/>
        <end position="504"/>
    </location>
</feature>
<dbReference type="Pfam" id="PF09384">
    <property type="entry name" value="UTP15_C"/>
    <property type="match status" value="1"/>
</dbReference>
<protein>
    <recommendedName>
        <fullName evidence="2">U3 small nucleolar RNA-associated protein 15 homolog</fullName>
    </recommendedName>
</protein>
<dbReference type="PROSITE" id="PS50082">
    <property type="entry name" value="WD_REPEATS_2"/>
    <property type="match status" value="2"/>
</dbReference>
<dbReference type="SMART" id="SM00320">
    <property type="entry name" value="WD40"/>
    <property type="match status" value="6"/>
</dbReference>
<evidence type="ECO:0000313" key="10">
    <source>
        <dbReference type="EMBL" id="RWS13740.1"/>
    </source>
</evidence>
<comment type="function">
    <text evidence="7">Ribosome biogenesis factor. Involved in nucleolar processing of pre-18S ribosomal RNA. Required for optimal pre-ribosomal RNA transcription by RNA polymerase I. Part of the small subunit (SSU) processome, first precursor of the small eukaryotic ribosomal subunit. During the assembly of the SSU processome in the nucleolus, many ribosome biogenesis factors, an RNA chaperone and ribosomal proteins associate with the nascent pre-rRNA and work in concert to generate RNA folding, modifications, rearrangements and cleavage as well as targeted degradation of pre-ribosomal RNA by the RNA exosome.</text>
</comment>
<dbReference type="InterPro" id="IPR020472">
    <property type="entry name" value="WD40_PAC1"/>
</dbReference>
<comment type="subcellular location">
    <subcellularLocation>
        <location evidence="1">Nucleus</location>
        <location evidence="1">Nucleolus</location>
    </subcellularLocation>
</comment>
<dbReference type="Gene3D" id="2.130.10.10">
    <property type="entry name" value="YVTN repeat-like/Quinoprotein amine dehydrogenase"/>
    <property type="match status" value="1"/>
</dbReference>
<evidence type="ECO:0000256" key="2">
    <source>
        <dbReference type="ARBA" id="ARBA00018260"/>
    </source>
</evidence>
<dbReference type="SUPFAM" id="SSF50978">
    <property type="entry name" value="WD40 repeat-like"/>
    <property type="match status" value="1"/>
</dbReference>
<keyword evidence="4 8" id="KW-0853">WD repeat</keyword>
<feature type="repeat" description="WD" evidence="8">
    <location>
        <begin position="175"/>
        <end position="215"/>
    </location>
</feature>
<evidence type="ECO:0000256" key="5">
    <source>
        <dbReference type="ARBA" id="ARBA00022737"/>
    </source>
</evidence>
<dbReference type="GO" id="GO:0045943">
    <property type="term" value="P:positive regulation of transcription by RNA polymerase I"/>
    <property type="evidence" value="ECO:0007669"/>
    <property type="project" value="TreeGrafter"/>
</dbReference>
<dbReference type="OrthoDB" id="431715at2759"/>
<dbReference type="Proteomes" id="UP000285301">
    <property type="component" value="Unassembled WGS sequence"/>
</dbReference>
<evidence type="ECO:0000256" key="4">
    <source>
        <dbReference type="ARBA" id="ARBA00022574"/>
    </source>
</evidence>
<organism evidence="10 11">
    <name type="scientific">Dinothrombium tinctorium</name>
    <dbReference type="NCBI Taxonomy" id="1965070"/>
    <lineage>
        <taxon>Eukaryota</taxon>
        <taxon>Metazoa</taxon>
        <taxon>Ecdysozoa</taxon>
        <taxon>Arthropoda</taxon>
        <taxon>Chelicerata</taxon>
        <taxon>Arachnida</taxon>
        <taxon>Acari</taxon>
        <taxon>Acariformes</taxon>
        <taxon>Trombidiformes</taxon>
        <taxon>Prostigmata</taxon>
        <taxon>Anystina</taxon>
        <taxon>Parasitengona</taxon>
        <taxon>Trombidioidea</taxon>
        <taxon>Trombidiidae</taxon>
        <taxon>Dinothrombium</taxon>
    </lineage>
</organism>
<dbReference type="InterPro" id="IPR019775">
    <property type="entry name" value="WD40_repeat_CS"/>
</dbReference>
<evidence type="ECO:0000256" key="1">
    <source>
        <dbReference type="ARBA" id="ARBA00004604"/>
    </source>
</evidence>
<evidence type="ECO:0000256" key="8">
    <source>
        <dbReference type="PROSITE-ProRule" id="PRU00221"/>
    </source>
</evidence>
<sequence length="510" mass="57429">MASFKRTPITTLPKVVEPLSEEAKFWTKCLESAKVVKEYGAINALDLNESSNQMLVNSVSKITLYNYNNMETVRSYNTMTHFSVYGANYRKSDYKLIVAGTEEGKINIYDVKTSKPLKFLSDNPKNKHLAPVHCVRFLSDHQILSVSDDKSIKLWDLASGSLINDIGSGDASSQIKPHTDYVRCACVIDETILASGSYDHKVKIWDPRDSSEVPKFSFSFDSPVESLIARNSLLIGCAGKTIKVFDLIAGKILKTLNNTHSKTITCLCNYDQYVLSGSLDGNIKVYDSLFNVVSPISYAPSQLLSLAVNSNAVVVGANDGLVIVKRFRQKESVKISAPRTRKRTRYFQWLEEEAEREDKEMGADNETIFVTQKKLKQPYLRYDKFLKSFNHSAALDAVLKRGTGKPEKVVSLMQELIRRSALRSALAGRNDSHLMPLCEFLCKNLRDPKFTRILVDVALILTEIYTPYINRSKEMRECFSKLNKIVNMELAVMQQMMCISGQLTAVLNNV</sequence>
<reference evidence="10 11" key="1">
    <citation type="journal article" date="2018" name="Gigascience">
        <title>Genomes of trombidid mites reveal novel predicted allergens and laterally-transferred genes associated with secondary metabolism.</title>
        <authorList>
            <person name="Dong X."/>
            <person name="Chaisiri K."/>
            <person name="Xia D."/>
            <person name="Armstrong S.D."/>
            <person name="Fang Y."/>
            <person name="Donnelly M.J."/>
            <person name="Kadowaki T."/>
            <person name="McGarry J.W."/>
            <person name="Darby A.C."/>
            <person name="Makepeace B.L."/>
        </authorList>
    </citation>
    <scope>NUCLEOTIDE SEQUENCE [LARGE SCALE GENOMIC DNA]</scope>
    <source>
        <strain evidence="10">UoL-WK</strain>
    </source>
</reference>
<dbReference type="InterPro" id="IPR015943">
    <property type="entry name" value="WD40/YVTN_repeat-like_dom_sf"/>
</dbReference>
<dbReference type="GO" id="GO:0006364">
    <property type="term" value="P:rRNA processing"/>
    <property type="evidence" value="ECO:0007669"/>
    <property type="project" value="UniProtKB-KW"/>
</dbReference>
<accession>A0A443REQ5</accession>
<evidence type="ECO:0000256" key="7">
    <source>
        <dbReference type="ARBA" id="ARBA00045437"/>
    </source>
</evidence>
<dbReference type="AlphaFoldDB" id="A0A443REQ5"/>
<dbReference type="Pfam" id="PF00400">
    <property type="entry name" value="WD40"/>
    <property type="match status" value="3"/>
</dbReference>
<dbReference type="InterPro" id="IPR018983">
    <property type="entry name" value="U3_snoRNA-assocProt_15_C"/>
</dbReference>
<evidence type="ECO:0000259" key="9">
    <source>
        <dbReference type="Pfam" id="PF09384"/>
    </source>
</evidence>
<dbReference type="EMBL" id="NCKU01000894">
    <property type="protein sequence ID" value="RWS13740.1"/>
    <property type="molecule type" value="Genomic_DNA"/>
</dbReference>
<name>A0A443REQ5_9ACAR</name>
<dbReference type="PANTHER" id="PTHR19924:SF26">
    <property type="entry name" value="U3 SMALL NUCLEOLAR RNA-ASSOCIATED PROTEIN 15 HOMOLOG"/>
    <property type="match status" value="1"/>
</dbReference>
<keyword evidence="6" id="KW-0539">Nucleus</keyword>
<keyword evidence="11" id="KW-1185">Reference proteome</keyword>
<comment type="caution">
    <text evidence="10">The sequence shown here is derived from an EMBL/GenBank/DDBJ whole genome shotgun (WGS) entry which is preliminary data.</text>
</comment>
<proteinExistence type="predicted"/>
<evidence type="ECO:0000313" key="11">
    <source>
        <dbReference type="Proteomes" id="UP000285301"/>
    </source>
</evidence>
<dbReference type="InterPro" id="IPR036322">
    <property type="entry name" value="WD40_repeat_dom_sf"/>
</dbReference>
<dbReference type="InterPro" id="IPR001680">
    <property type="entry name" value="WD40_rpt"/>
</dbReference>
<keyword evidence="5" id="KW-0677">Repeat</keyword>
<dbReference type="PROSITE" id="PS00678">
    <property type="entry name" value="WD_REPEATS_1"/>
    <property type="match status" value="1"/>
</dbReference>
<evidence type="ECO:0000256" key="3">
    <source>
        <dbReference type="ARBA" id="ARBA00022552"/>
    </source>
</evidence>
<dbReference type="STRING" id="1965070.A0A443REQ5"/>
<dbReference type="PRINTS" id="PR00320">
    <property type="entry name" value="GPROTEINBRPT"/>
</dbReference>
<gene>
    <name evidence="10" type="ORF">B4U79_07066</name>
</gene>
<keyword evidence="3" id="KW-0698">rRNA processing</keyword>